<reference evidence="4" key="1">
    <citation type="submission" date="2015-05" db="UniProtKB">
        <authorList>
            <consortium name="EnsemblMetazoa"/>
        </authorList>
    </citation>
    <scope>IDENTIFICATION</scope>
</reference>
<evidence type="ECO:0000313" key="4">
    <source>
        <dbReference type="EnsemblMetazoa" id="RPRC008440-PA"/>
    </source>
</evidence>
<dbReference type="GO" id="GO:0007623">
    <property type="term" value="P:circadian rhythm"/>
    <property type="evidence" value="ECO:0007669"/>
    <property type="project" value="UniProtKB-ARBA"/>
</dbReference>
<dbReference type="HOGENOM" id="CLU_069908_0_0_1"/>
<dbReference type="AlphaFoldDB" id="T1HWM0"/>
<proteinExistence type="inferred from homology"/>
<accession>T1HWM0</accession>
<dbReference type="InterPro" id="IPR010562">
    <property type="entry name" value="Haemolymph_juvenile_hormone-bd"/>
</dbReference>
<dbReference type="PANTHER" id="PTHR11008:SF40">
    <property type="entry name" value="PROTEIN TAKEOUT"/>
    <property type="match status" value="1"/>
</dbReference>
<dbReference type="STRING" id="13249.T1HWM0"/>
<dbReference type="Gene3D" id="3.15.10.30">
    <property type="entry name" value="Haemolymph juvenile hormone binding protein"/>
    <property type="match status" value="1"/>
</dbReference>
<dbReference type="InParanoid" id="T1HWM0"/>
<dbReference type="FunCoup" id="T1HWM0">
    <property type="interactions" value="10"/>
</dbReference>
<dbReference type="eggNOG" id="ENOG502SQ21">
    <property type="taxonomic scope" value="Eukaryota"/>
</dbReference>
<name>T1HWM0_RHOPR</name>
<dbReference type="InterPro" id="IPR038606">
    <property type="entry name" value="To_sf"/>
</dbReference>
<organism evidence="4 5">
    <name type="scientific">Rhodnius prolixus</name>
    <name type="common">Triatomid bug</name>
    <dbReference type="NCBI Taxonomy" id="13249"/>
    <lineage>
        <taxon>Eukaryota</taxon>
        <taxon>Metazoa</taxon>
        <taxon>Ecdysozoa</taxon>
        <taxon>Arthropoda</taxon>
        <taxon>Hexapoda</taxon>
        <taxon>Insecta</taxon>
        <taxon>Pterygota</taxon>
        <taxon>Neoptera</taxon>
        <taxon>Paraneoptera</taxon>
        <taxon>Hemiptera</taxon>
        <taxon>Heteroptera</taxon>
        <taxon>Panheteroptera</taxon>
        <taxon>Cimicomorpha</taxon>
        <taxon>Reduviidae</taxon>
        <taxon>Triatominae</taxon>
        <taxon>Rhodnius</taxon>
    </lineage>
</organism>
<evidence type="ECO:0000256" key="2">
    <source>
        <dbReference type="ARBA" id="ARBA00023108"/>
    </source>
</evidence>
<dbReference type="GO" id="GO:0005615">
    <property type="term" value="C:extracellular space"/>
    <property type="evidence" value="ECO:0007669"/>
    <property type="project" value="TreeGrafter"/>
</dbReference>
<dbReference type="EnsemblMetazoa" id="RPRC008440-RA">
    <property type="protein sequence ID" value="RPRC008440-PA"/>
    <property type="gene ID" value="RPRC008440"/>
</dbReference>
<comment type="similarity">
    <text evidence="3">Belongs to the TO family.</text>
</comment>
<dbReference type="EMBL" id="ACPB03005539">
    <property type="status" value="NOT_ANNOTATED_CDS"/>
    <property type="molecule type" value="Genomic_DNA"/>
</dbReference>
<evidence type="ECO:0000313" key="5">
    <source>
        <dbReference type="Proteomes" id="UP000015103"/>
    </source>
</evidence>
<keyword evidence="2" id="KW-0090">Biological rhythms</keyword>
<dbReference type="Proteomes" id="UP000015103">
    <property type="component" value="Unassembled WGS sequence"/>
</dbReference>
<dbReference type="VEuPathDB" id="VectorBase:RPRC008440"/>
<keyword evidence="5" id="KW-1185">Reference proteome</keyword>
<dbReference type="SMART" id="SM00700">
    <property type="entry name" value="JHBP"/>
    <property type="match status" value="1"/>
</dbReference>
<sequence length="263" mass="29691">VNIIFNLIKQEYYPKMFKFIVYLIYLLVLISDMAQPGKLPKTWKTCTKGSPEMNECLKGAIEEAIHELADGNPSLGVLPMDPFHFDTITIDQGHGPVSIKLDYTDLDLTGIGDLIIKSVKTDWKEMHFDAEIPTKVVLDGKYKIDGKVLVLPINGEGHCRIEFTKFKSFAQLKLKEIEKGSKHFYEITNFEFDFDADGVHIQFDNLFNGDKALGDNMNVFLNENWKEILQELKPAISGAFGAAFKEVGNRVFGKIPIQLISPS</sequence>
<dbReference type="FunFam" id="3.15.10.30:FF:000001">
    <property type="entry name" value="Takeout-like protein 1"/>
    <property type="match status" value="1"/>
</dbReference>
<dbReference type="OMA" id="HGISTMK"/>
<dbReference type="Pfam" id="PF06585">
    <property type="entry name" value="JHBP"/>
    <property type="match status" value="1"/>
</dbReference>
<protein>
    <recommendedName>
        <fullName evidence="6">Hemolymph juvenile hormone binding protein</fullName>
    </recommendedName>
</protein>
<dbReference type="PANTHER" id="PTHR11008">
    <property type="entry name" value="PROTEIN TAKEOUT-LIKE PROTEIN"/>
    <property type="match status" value="1"/>
</dbReference>
<evidence type="ECO:0000256" key="1">
    <source>
        <dbReference type="ARBA" id="ARBA00022729"/>
    </source>
</evidence>
<evidence type="ECO:0000256" key="3">
    <source>
        <dbReference type="ARBA" id="ARBA00060902"/>
    </source>
</evidence>
<keyword evidence="1" id="KW-0732">Signal</keyword>
<evidence type="ECO:0008006" key="6">
    <source>
        <dbReference type="Google" id="ProtNLM"/>
    </source>
</evidence>